<accession>A0A016WH70</accession>
<keyword evidence="2" id="KW-1185">Reference proteome</keyword>
<protein>
    <submittedName>
        <fullName evidence="1">Uncharacterized protein</fullName>
    </submittedName>
</protein>
<gene>
    <name evidence="1" type="primary">Acey_s0721.g1820</name>
    <name evidence="1" type="ORF">Y032_0721g1820</name>
</gene>
<reference evidence="2" key="1">
    <citation type="journal article" date="2015" name="Nat. Genet.">
        <title>The genome and transcriptome of the zoonotic hookworm Ancylostoma ceylanicum identify infection-specific gene families.</title>
        <authorList>
            <person name="Schwarz E.M."/>
            <person name="Hu Y."/>
            <person name="Antoshechkin I."/>
            <person name="Miller M.M."/>
            <person name="Sternberg P.W."/>
            <person name="Aroian R.V."/>
        </authorList>
    </citation>
    <scope>NUCLEOTIDE SEQUENCE</scope>
    <source>
        <strain evidence="2">HY135</strain>
    </source>
</reference>
<evidence type="ECO:0000313" key="2">
    <source>
        <dbReference type="Proteomes" id="UP000024635"/>
    </source>
</evidence>
<evidence type="ECO:0000313" key="1">
    <source>
        <dbReference type="EMBL" id="EYC38373.1"/>
    </source>
</evidence>
<organism evidence="1 2">
    <name type="scientific">Ancylostoma ceylanicum</name>
    <dbReference type="NCBI Taxonomy" id="53326"/>
    <lineage>
        <taxon>Eukaryota</taxon>
        <taxon>Metazoa</taxon>
        <taxon>Ecdysozoa</taxon>
        <taxon>Nematoda</taxon>
        <taxon>Chromadorea</taxon>
        <taxon>Rhabditida</taxon>
        <taxon>Rhabditina</taxon>
        <taxon>Rhabditomorpha</taxon>
        <taxon>Strongyloidea</taxon>
        <taxon>Ancylostomatidae</taxon>
        <taxon>Ancylostomatinae</taxon>
        <taxon>Ancylostoma</taxon>
    </lineage>
</organism>
<dbReference type="Proteomes" id="UP000024635">
    <property type="component" value="Unassembled WGS sequence"/>
</dbReference>
<dbReference type="EMBL" id="JARK01000321">
    <property type="protein sequence ID" value="EYC38373.1"/>
    <property type="molecule type" value="Genomic_DNA"/>
</dbReference>
<dbReference type="AlphaFoldDB" id="A0A016WH70"/>
<name>A0A016WH70_9BILA</name>
<sequence length="89" mass="10276">MLHVRELGRSRRDSAAATLKNRMRNPSIFSRRTIGQLPYSKRLPAEKLTFGKALIYNVIYHKACSCPVGKAFNVERICFLRWIFAYTLG</sequence>
<comment type="caution">
    <text evidence="1">The sequence shown here is derived from an EMBL/GenBank/DDBJ whole genome shotgun (WGS) entry which is preliminary data.</text>
</comment>
<proteinExistence type="predicted"/>